<keyword evidence="3" id="KW-1185">Reference proteome</keyword>
<sequence length="345" mass="38087">MSVPALAVYAVSMAVLKYRNGYSNIPGHGSSLTGMAGLPLTAILTRTDPLKAEAYLFLVGSLSSFTITAFFLIVLAEFPKFLRRVKKEGAATPVILRLVKFHELNIMDWYVTALEREQSGHSCVLSQDLLAFLAAVGTIVSSTMTLLIFFPRSLAEDSNWCPQSIEAQSHHTTVSGTTRFQKPSLVNMRVNHAYLGRRVETLNPFTDDGRGLGKLPSLLESTSRNPNHHSGMEGISPSPLTTPYYPPKSFAEEGCHFLDNISPWSMPPTFSEIENKKPKRLSYVSSDESGTIHPNVKTRLMELGEVIDKGMKRPSRPPRLHPYITSFISPIDLPSGDEDLAPRAI</sequence>
<feature type="transmembrane region" description="Helical" evidence="1">
    <location>
        <begin position="54"/>
        <end position="76"/>
    </location>
</feature>
<gene>
    <name evidence="2" type="ORF">Clacol_002728</name>
</gene>
<dbReference type="AlphaFoldDB" id="A0AAV5A6B8"/>
<organism evidence="2 3">
    <name type="scientific">Clathrus columnatus</name>
    <dbReference type="NCBI Taxonomy" id="1419009"/>
    <lineage>
        <taxon>Eukaryota</taxon>
        <taxon>Fungi</taxon>
        <taxon>Dikarya</taxon>
        <taxon>Basidiomycota</taxon>
        <taxon>Agaricomycotina</taxon>
        <taxon>Agaricomycetes</taxon>
        <taxon>Phallomycetidae</taxon>
        <taxon>Phallales</taxon>
        <taxon>Clathraceae</taxon>
        <taxon>Clathrus</taxon>
    </lineage>
</organism>
<evidence type="ECO:0000313" key="3">
    <source>
        <dbReference type="Proteomes" id="UP001050691"/>
    </source>
</evidence>
<evidence type="ECO:0000313" key="2">
    <source>
        <dbReference type="EMBL" id="GJJ08510.1"/>
    </source>
</evidence>
<keyword evidence="1" id="KW-0472">Membrane</keyword>
<dbReference type="Proteomes" id="UP001050691">
    <property type="component" value="Unassembled WGS sequence"/>
</dbReference>
<comment type="caution">
    <text evidence="2">The sequence shown here is derived from an EMBL/GenBank/DDBJ whole genome shotgun (WGS) entry which is preliminary data.</text>
</comment>
<dbReference type="EMBL" id="BPWL01000003">
    <property type="protein sequence ID" value="GJJ08510.1"/>
    <property type="molecule type" value="Genomic_DNA"/>
</dbReference>
<proteinExistence type="predicted"/>
<name>A0AAV5A6B8_9AGAM</name>
<feature type="transmembrane region" description="Helical" evidence="1">
    <location>
        <begin position="129"/>
        <end position="150"/>
    </location>
</feature>
<accession>A0AAV5A6B8</accession>
<keyword evidence="1" id="KW-1133">Transmembrane helix</keyword>
<protein>
    <submittedName>
        <fullName evidence="2">Uncharacterized protein</fullName>
    </submittedName>
</protein>
<evidence type="ECO:0000256" key="1">
    <source>
        <dbReference type="SAM" id="Phobius"/>
    </source>
</evidence>
<reference evidence="2" key="1">
    <citation type="submission" date="2021-10" db="EMBL/GenBank/DDBJ databases">
        <title>De novo Genome Assembly of Clathrus columnatus (Basidiomycota, Fungi) Using Illumina and Nanopore Sequence Data.</title>
        <authorList>
            <person name="Ogiso-Tanaka E."/>
            <person name="Itagaki H."/>
            <person name="Hosoya T."/>
            <person name="Hosaka K."/>
        </authorList>
    </citation>
    <scope>NUCLEOTIDE SEQUENCE</scope>
    <source>
        <strain evidence="2">MO-923</strain>
    </source>
</reference>
<keyword evidence="1" id="KW-0812">Transmembrane</keyword>